<comment type="caution">
    <text evidence="1">The sequence shown here is derived from an EMBL/GenBank/DDBJ whole genome shotgun (WGS) entry which is preliminary data.</text>
</comment>
<dbReference type="AlphaFoldDB" id="A0A242BL75"/>
<gene>
    <name evidence="1" type="ORF">A5810_000592</name>
</gene>
<protein>
    <recommendedName>
        <fullName evidence="3">Transcriptional regulator</fullName>
    </recommendedName>
</protein>
<dbReference type="RefSeq" id="WP_086322991.1">
    <property type="nucleotide sequence ID" value="NZ_NGKW01000001.1"/>
</dbReference>
<sequence length="69" mass="8121">MFITDFKEIVLIQMDRQNKIWKQLSQIIEKSPTYTKQVVSRMQDGPNARKYRQMIAAELGIVYAGEDEK</sequence>
<evidence type="ECO:0000313" key="1">
    <source>
        <dbReference type="EMBL" id="OTN96257.1"/>
    </source>
</evidence>
<evidence type="ECO:0000313" key="2">
    <source>
        <dbReference type="Proteomes" id="UP000194885"/>
    </source>
</evidence>
<reference evidence="1 2" key="1">
    <citation type="submission" date="2017-05" db="EMBL/GenBank/DDBJ databases">
        <title>The Genome Sequence of Enterococcus faecium 7H8_DIV0219.</title>
        <authorList>
            <consortium name="The Broad Institute Genomics Platform"/>
            <consortium name="The Broad Institute Genomic Center for Infectious Diseases"/>
            <person name="Earl A."/>
            <person name="Manson A."/>
            <person name="Schwartman J."/>
            <person name="Gilmore M."/>
            <person name="Abouelleil A."/>
            <person name="Cao P."/>
            <person name="Chapman S."/>
            <person name="Cusick C."/>
            <person name="Shea T."/>
            <person name="Young S."/>
            <person name="Neafsey D."/>
            <person name="Nusbaum C."/>
            <person name="Birren B."/>
        </authorList>
    </citation>
    <scope>NUCLEOTIDE SEQUENCE [LARGE SCALE GENOMIC DNA]</scope>
    <source>
        <strain evidence="1 2">7H8_DIV0219</strain>
    </source>
</reference>
<evidence type="ECO:0008006" key="3">
    <source>
        <dbReference type="Google" id="ProtNLM"/>
    </source>
</evidence>
<organism evidence="1 2">
    <name type="scientific">Enterococcus faecium</name>
    <name type="common">Streptococcus faecium</name>
    <dbReference type="NCBI Taxonomy" id="1352"/>
    <lineage>
        <taxon>Bacteria</taxon>
        <taxon>Bacillati</taxon>
        <taxon>Bacillota</taxon>
        <taxon>Bacilli</taxon>
        <taxon>Lactobacillales</taxon>
        <taxon>Enterococcaceae</taxon>
        <taxon>Enterococcus</taxon>
    </lineage>
</organism>
<name>A0A242BL75_ENTFC</name>
<accession>A0A242BL75</accession>
<proteinExistence type="predicted"/>
<dbReference type="Proteomes" id="UP000194885">
    <property type="component" value="Unassembled WGS sequence"/>
</dbReference>
<dbReference type="EMBL" id="NGKW01000001">
    <property type="protein sequence ID" value="OTN96257.1"/>
    <property type="molecule type" value="Genomic_DNA"/>
</dbReference>